<comment type="caution">
    <text evidence="1">The sequence shown here is derived from an EMBL/GenBank/DDBJ whole genome shotgun (WGS) entry which is preliminary data.</text>
</comment>
<evidence type="ECO:0000313" key="1">
    <source>
        <dbReference type="EMBL" id="CAG8537401.1"/>
    </source>
</evidence>
<protein>
    <submittedName>
        <fullName evidence="1">26289_t:CDS:1</fullName>
    </submittedName>
</protein>
<dbReference type="AlphaFoldDB" id="A0A9N9AQM0"/>
<organism evidence="1 2">
    <name type="scientific">Dentiscutata erythropus</name>
    <dbReference type="NCBI Taxonomy" id="1348616"/>
    <lineage>
        <taxon>Eukaryota</taxon>
        <taxon>Fungi</taxon>
        <taxon>Fungi incertae sedis</taxon>
        <taxon>Mucoromycota</taxon>
        <taxon>Glomeromycotina</taxon>
        <taxon>Glomeromycetes</taxon>
        <taxon>Diversisporales</taxon>
        <taxon>Gigasporaceae</taxon>
        <taxon>Dentiscutata</taxon>
    </lineage>
</organism>
<sequence length="158" mass="18705">MFINKEHTFYYKYLYNDFQYTNNKFDIAIGPNTFTESNCHLDFNPSNVIIPSHEEVSNFTSMLEKDMKKCELNVSKIIIHKHRPKIKALINYHPNVLRHGIFSFIMGPFNIFSNIIRYNHEILSMNTSAYISYLEMIEQNLIIKQVKELGTNVFIEKD</sequence>
<accession>A0A9N9AQM0</accession>
<name>A0A9N9AQM0_9GLOM</name>
<evidence type="ECO:0000313" key="2">
    <source>
        <dbReference type="Proteomes" id="UP000789405"/>
    </source>
</evidence>
<dbReference type="EMBL" id="CAJVPY010001808">
    <property type="protein sequence ID" value="CAG8537401.1"/>
    <property type="molecule type" value="Genomic_DNA"/>
</dbReference>
<reference evidence="1" key="1">
    <citation type="submission" date="2021-06" db="EMBL/GenBank/DDBJ databases">
        <authorList>
            <person name="Kallberg Y."/>
            <person name="Tangrot J."/>
            <person name="Rosling A."/>
        </authorList>
    </citation>
    <scope>NUCLEOTIDE SEQUENCE</scope>
    <source>
        <strain evidence="1">MA453B</strain>
    </source>
</reference>
<gene>
    <name evidence="1" type="ORF">DERYTH_LOCUS4638</name>
</gene>
<keyword evidence="2" id="KW-1185">Reference proteome</keyword>
<proteinExistence type="predicted"/>
<dbReference type="Proteomes" id="UP000789405">
    <property type="component" value="Unassembled WGS sequence"/>
</dbReference>